<dbReference type="Pfam" id="PF25601">
    <property type="entry name" value="AAA_lid_14"/>
    <property type="match status" value="1"/>
</dbReference>
<dbReference type="InterPro" id="IPR029016">
    <property type="entry name" value="GAF-like_dom_sf"/>
</dbReference>
<dbReference type="KEGG" id="bmx:BMS_1484"/>
<dbReference type="InterPro" id="IPR027417">
    <property type="entry name" value="P-loop_NTPase"/>
</dbReference>
<accession>E1X0B4</accession>
<keyword evidence="1" id="KW-0547">Nucleotide-binding</keyword>
<sequence>MNNIVKLKSYRSFRIPVSDSDKISMQILKYNSKTVDYPSSAWKLSNVSLSGVAFESSLKFEPDGVLELEFKFKGHTFHVCSKVARSIPNYNVFGEVESFIYGVEFFTEDQDNGKEFISSYISSFSTRRLKKHLINLLINESRINTFSDGQKLSLSLSLFLDMKQFKGIGDFLRVVFKECCRFSHSDIGNIYLLNMKKDSLYLYDMEKEEFHRYSGLENQVLANDILDQKSFKIIRSNGKLNLENFPSTPMSEDGVEFSSALYFPLLDSQGKCCGFFEFINFDKNKSFSERDLSAIELFSNVFTLCFGDLDKTEFVSHLEDNIGYVDNAKLIGRSKGIDVVDEFIHGQGAHVENVLIQGSNGVGKIHIGKSIHHRSATSNMPIGTLLCETIVDRADLELQLIGDEEHVGKLELYSGGSLIIHEPSALSKSCQDFLFETLSKRSDVRLITTTTKSLIDKCDNNLFSRDLYEFLSRNFISVPDLSERKEDIGPLVNHFLDLLCSQYGLPSKRVSNYVMRTFESYSWPGNIEELKVTIERLINYYPYLRYLDELPEKEFPIIGEYPRQSGIVKEVMLDATHELDLTAVKEGIITNYCKAHGLTREEYDNLYAKEEEITENQQLAS</sequence>
<reference evidence="5" key="1">
    <citation type="journal article" date="2013" name="ISME J.">
        <title>A small predatory core genome in the divergent marine Bacteriovorax marinus SJ and the terrestrial Bdellovibrio bacteriovorus.</title>
        <authorList>
            <person name="Crossman L.C."/>
            <person name="Chen H."/>
            <person name="Cerdeno-Tarraga A.M."/>
            <person name="Brooks K."/>
            <person name="Quail M.A."/>
            <person name="Pineiro S.A."/>
            <person name="Hobley L."/>
            <person name="Sockett R.E."/>
            <person name="Bentley S.D."/>
            <person name="Parkhill J."/>
            <person name="Williams H.N."/>
            <person name="Stine O.C."/>
        </authorList>
    </citation>
    <scope>NUCLEOTIDE SEQUENCE [LARGE SCALE GENOMIC DNA]</scope>
    <source>
        <strain evidence="5">ATCC BAA-682 / DSM 15412 / SJ</strain>
    </source>
</reference>
<dbReference type="EMBL" id="FQ312005">
    <property type="protein sequence ID" value="CBW26342.1"/>
    <property type="molecule type" value="Genomic_DNA"/>
</dbReference>
<dbReference type="Gene3D" id="1.10.8.60">
    <property type="match status" value="1"/>
</dbReference>
<dbReference type="GO" id="GO:0006355">
    <property type="term" value="P:regulation of DNA-templated transcription"/>
    <property type="evidence" value="ECO:0007669"/>
    <property type="project" value="InterPro"/>
</dbReference>
<proteinExistence type="predicted"/>
<feature type="domain" description="Sigma-54 factor interaction" evidence="3">
    <location>
        <begin position="330"/>
        <end position="539"/>
    </location>
</feature>
<organism evidence="4 5">
    <name type="scientific">Halobacteriovorax marinus (strain ATCC BAA-682 / DSM 15412 / SJ)</name>
    <name type="common">Bacteriovorax marinus</name>
    <dbReference type="NCBI Taxonomy" id="862908"/>
    <lineage>
        <taxon>Bacteria</taxon>
        <taxon>Pseudomonadati</taxon>
        <taxon>Bdellovibrionota</taxon>
        <taxon>Bacteriovoracia</taxon>
        <taxon>Bacteriovoracales</taxon>
        <taxon>Halobacteriovoraceae</taxon>
        <taxon>Halobacteriovorax</taxon>
    </lineage>
</organism>
<dbReference type="SUPFAM" id="SSF55781">
    <property type="entry name" value="GAF domain-like"/>
    <property type="match status" value="1"/>
</dbReference>
<dbReference type="AlphaFoldDB" id="E1X0B4"/>
<dbReference type="RefSeq" id="WP_014244125.1">
    <property type="nucleotide sequence ID" value="NC_016620.1"/>
</dbReference>
<evidence type="ECO:0000313" key="4">
    <source>
        <dbReference type="EMBL" id="CBW26342.1"/>
    </source>
</evidence>
<evidence type="ECO:0000313" key="5">
    <source>
        <dbReference type="Proteomes" id="UP000008963"/>
    </source>
</evidence>
<dbReference type="Gene3D" id="3.30.450.40">
    <property type="match status" value="1"/>
</dbReference>
<dbReference type="Proteomes" id="UP000008963">
    <property type="component" value="Chromosome"/>
</dbReference>
<dbReference type="HOGENOM" id="CLU_423760_0_0_7"/>
<dbReference type="PATRIC" id="fig|862908.3.peg.1413"/>
<dbReference type="PANTHER" id="PTHR32071">
    <property type="entry name" value="TRANSCRIPTIONAL REGULATORY PROTEIN"/>
    <property type="match status" value="1"/>
</dbReference>
<keyword evidence="2" id="KW-0067">ATP-binding</keyword>
<evidence type="ECO:0000256" key="2">
    <source>
        <dbReference type="ARBA" id="ARBA00022840"/>
    </source>
</evidence>
<name>E1X0B4_HALMS</name>
<evidence type="ECO:0000256" key="1">
    <source>
        <dbReference type="ARBA" id="ARBA00022741"/>
    </source>
</evidence>
<keyword evidence="5" id="KW-1185">Reference proteome</keyword>
<dbReference type="GO" id="GO:0005524">
    <property type="term" value="F:ATP binding"/>
    <property type="evidence" value="ECO:0007669"/>
    <property type="project" value="UniProtKB-KW"/>
</dbReference>
<dbReference type="Pfam" id="PF14532">
    <property type="entry name" value="Sigma54_activ_2"/>
    <property type="match status" value="1"/>
</dbReference>
<gene>
    <name evidence="4" type="ordered locus">BMS_1484</name>
</gene>
<evidence type="ECO:0000259" key="3">
    <source>
        <dbReference type="PROSITE" id="PS50045"/>
    </source>
</evidence>
<protein>
    <submittedName>
        <fullName evidence="4">Two component response regulator nitrogen regulation protein NR(I)</fullName>
    </submittedName>
</protein>
<dbReference type="OrthoDB" id="5287677at2"/>
<dbReference type="SUPFAM" id="SSF52540">
    <property type="entry name" value="P-loop containing nucleoside triphosphate hydrolases"/>
    <property type="match status" value="1"/>
</dbReference>
<dbReference type="PANTHER" id="PTHR32071:SF57">
    <property type="entry name" value="C4-DICARBOXYLATE TRANSPORT TRANSCRIPTIONAL REGULATORY PROTEIN DCTD"/>
    <property type="match status" value="1"/>
</dbReference>
<dbReference type="Gene3D" id="3.40.50.300">
    <property type="entry name" value="P-loop containing nucleotide triphosphate hydrolases"/>
    <property type="match status" value="1"/>
</dbReference>
<dbReference type="STRING" id="862908.BMS_1484"/>
<dbReference type="InterPro" id="IPR058031">
    <property type="entry name" value="AAA_lid_NorR"/>
</dbReference>
<dbReference type="InterPro" id="IPR002078">
    <property type="entry name" value="Sigma_54_int"/>
</dbReference>
<dbReference type="PROSITE" id="PS50045">
    <property type="entry name" value="SIGMA54_INTERACT_4"/>
    <property type="match status" value="1"/>
</dbReference>
<dbReference type="eggNOG" id="COG2204">
    <property type="taxonomic scope" value="Bacteria"/>
</dbReference>